<dbReference type="GO" id="GO:0006450">
    <property type="term" value="P:regulation of translational fidelity"/>
    <property type="evidence" value="ECO:0007669"/>
    <property type="project" value="InterPro"/>
</dbReference>
<gene>
    <name evidence="1" type="ORF">ASZ90_011431</name>
</gene>
<proteinExistence type="inferred from homology"/>
<dbReference type="EC" id="6.3.5.6" evidence="1"/>
<dbReference type="GO" id="GO:0050566">
    <property type="term" value="F:asparaginyl-tRNA synthase (glutamine-hydrolyzing) activity"/>
    <property type="evidence" value="ECO:0007669"/>
    <property type="project" value="UniProtKB-EC"/>
</dbReference>
<organism evidence="1">
    <name type="scientific">hydrocarbon metagenome</name>
    <dbReference type="NCBI Taxonomy" id="938273"/>
    <lineage>
        <taxon>unclassified sequences</taxon>
        <taxon>metagenomes</taxon>
        <taxon>ecological metagenomes</taxon>
    </lineage>
</organism>
<dbReference type="PANTHER" id="PTHR15004:SF0">
    <property type="entry name" value="GLUTAMYL-TRNA(GLN) AMIDOTRANSFERASE SUBUNIT C, MITOCHONDRIAL"/>
    <property type="match status" value="1"/>
</dbReference>
<evidence type="ECO:0000313" key="1">
    <source>
        <dbReference type="EMBL" id="KUG18863.1"/>
    </source>
</evidence>
<keyword evidence="1" id="KW-0436">Ligase</keyword>
<dbReference type="EMBL" id="LNQE01001353">
    <property type="protein sequence ID" value="KUG18863.1"/>
    <property type="molecule type" value="Genomic_DNA"/>
</dbReference>
<dbReference type="GO" id="GO:0050567">
    <property type="term" value="F:glutaminyl-tRNA synthase (glutamine-hydrolyzing) activity"/>
    <property type="evidence" value="ECO:0007669"/>
    <property type="project" value="UniProtKB-EC"/>
</dbReference>
<dbReference type="PANTHER" id="PTHR15004">
    <property type="entry name" value="GLUTAMYL-TRNA(GLN) AMIDOTRANSFERASE SUBUNIT C, MITOCHONDRIAL"/>
    <property type="match status" value="1"/>
</dbReference>
<dbReference type="NCBIfam" id="TIGR00135">
    <property type="entry name" value="gatC"/>
    <property type="match status" value="1"/>
</dbReference>
<dbReference type="GO" id="GO:0016740">
    <property type="term" value="F:transferase activity"/>
    <property type="evidence" value="ECO:0007669"/>
    <property type="project" value="UniProtKB-KW"/>
</dbReference>
<dbReference type="Pfam" id="PF02686">
    <property type="entry name" value="GatC"/>
    <property type="match status" value="1"/>
</dbReference>
<dbReference type="GO" id="GO:0070681">
    <property type="term" value="P:glutaminyl-tRNAGln biosynthesis via transamidation"/>
    <property type="evidence" value="ECO:0007669"/>
    <property type="project" value="TreeGrafter"/>
</dbReference>
<dbReference type="InterPro" id="IPR003837">
    <property type="entry name" value="GatC"/>
</dbReference>
<dbReference type="HAMAP" id="MF_00122">
    <property type="entry name" value="GatC"/>
    <property type="match status" value="1"/>
</dbReference>
<dbReference type="Gene3D" id="1.10.20.60">
    <property type="entry name" value="Glu-tRNAGln amidotransferase C subunit, N-terminal domain"/>
    <property type="match status" value="1"/>
</dbReference>
<protein>
    <submittedName>
        <fullName evidence="1">Aspartyl-trna(Asn) amidotransferase subunit c</fullName>
        <ecNumber evidence="1">6.3.5.6</ecNumber>
        <ecNumber evidence="1">6.3.5.7</ecNumber>
    </submittedName>
</protein>
<dbReference type="InterPro" id="IPR036113">
    <property type="entry name" value="Asp/Glu-ADT_sf_sub_c"/>
</dbReference>
<sequence length="97" mass="11477">MWDDMITREDVEHISWLASIKIEEEEKDELVEQFNSILEYFHQLDLVDTEGVEPTYRVVDLANIFREDIARGSLTQDEALFNAPRRENGYFKSPRIV</sequence>
<reference evidence="1" key="1">
    <citation type="journal article" date="2015" name="Proc. Natl. Acad. Sci. U.S.A.">
        <title>Networks of energetic and metabolic interactions define dynamics in microbial communities.</title>
        <authorList>
            <person name="Embree M."/>
            <person name="Liu J.K."/>
            <person name="Al-Bassam M.M."/>
            <person name="Zengler K."/>
        </authorList>
    </citation>
    <scope>NUCLEOTIDE SEQUENCE</scope>
</reference>
<dbReference type="AlphaFoldDB" id="A0A0W8FDB4"/>
<accession>A0A0W8FDB4</accession>
<keyword evidence="1" id="KW-0808">Transferase</keyword>
<name>A0A0W8FDB4_9ZZZZ</name>
<comment type="caution">
    <text evidence="1">The sequence shown here is derived from an EMBL/GenBank/DDBJ whole genome shotgun (WGS) entry which is preliminary data.</text>
</comment>
<dbReference type="SUPFAM" id="SSF141000">
    <property type="entry name" value="Glu-tRNAGln amidotransferase C subunit"/>
    <property type="match status" value="1"/>
</dbReference>
<dbReference type="EC" id="6.3.5.7" evidence="1"/>